<dbReference type="Proteomes" id="UP000183529">
    <property type="component" value="Unassembled WGS sequence"/>
</dbReference>
<keyword evidence="1" id="KW-0472">Membrane</keyword>
<dbReference type="Gene3D" id="2.40.160.20">
    <property type="match status" value="1"/>
</dbReference>
<dbReference type="GeneID" id="61301915"/>
<evidence type="ECO:0000256" key="3">
    <source>
        <dbReference type="SAM" id="SignalP"/>
    </source>
</evidence>
<dbReference type="GO" id="GO:0009279">
    <property type="term" value="C:cell outer membrane"/>
    <property type="evidence" value="ECO:0007669"/>
    <property type="project" value="UniProtKB-SubCell"/>
</dbReference>
<dbReference type="SUPFAM" id="SSF56925">
    <property type="entry name" value="OMPA-like"/>
    <property type="match status" value="1"/>
</dbReference>
<feature type="site" description="Critical for activity" evidence="2">
    <location>
        <position position="167"/>
    </location>
</feature>
<dbReference type="RefSeq" id="WP_074984566.1">
    <property type="nucleotide sequence ID" value="NZ_CADFGN010000010.1"/>
</dbReference>
<feature type="signal peptide" evidence="3">
    <location>
        <begin position="1"/>
        <end position="30"/>
    </location>
</feature>
<sequence>MTARKSVRAGRLLRGLCAALLAAGAASAHADQFGIQIGPGVADHDVKKLDFGLVWDPGLQWWHIAGFHFTVVGEFHAAYWHLSETAATQPTIWEFGVTPVFRIIKDTGWIRPYFEAGVGVRMLTHVELTPDRTLSSAFQFADMLGVGAQFGAHQNYQAGVRFQHISNADIKTPNPGLNFTWVYVQYNF</sequence>
<dbReference type="Pfam" id="PF09411">
    <property type="entry name" value="PagL"/>
    <property type="match status" value="1"/>
</dbReference>
<keyword evidence="1" id="KW-0378">Hydrolase</keyword>
<comment type="subunit">
    <text evidence="1">Homodimer.</text>
</comment>
<comment type="function">
    <text evidence="1">Has lipid A 3-O-deacylase activity. Hydrolyzes the ester bond at the 3 position of lipid A, a bioactive component of lipopolysaccharide (LPS), thereby releasing the primary fatty acyl moiety.</text>
</comment>
<comment type="caution">
    <text evidence="5">The sequence shown here is derived from an EMBL/GenBank/DDBJ whole genome shotgun (WGS) entry which is preliminary data.</text>
</comment>
<comment type="catalytic activity">
    <reaction evidence="1">
        <text>a 3-(acyloxy)acyl derivative of bacterial toxin + H2O = a 3-hydroxyacyl derivative of bacterial toxin + a fatty acid + H(+)</text>
        <dbReference type="Rhea" id="RHEA:12032"/>
        <dbReference type="ChEBI" id="CHEBI:15377"/>
        <dbReference type="ChEBI" id="CHEBI:15378"/>
        <dbReference type="ChEBI" id="CHEBI:28868"/>
        <dbReference type="ChEBI" id="CHEBI:136853"/>
        <dbReference type="ChEBI" id="CHEBI:140675"/>
        <dbReference type="EC" id="3.1.1.77"/>
    </reaction>
</comment>
<organism evidence="5 6">
    <name type="scientific">Paraburkholderia tropica</name>
    <dbReference type="NCBI Taxonomy" id="92647"/>
    <lineage>
        <taxon>Bacteria</taxon>
        <taxon>Pseudomonadati</taxon>
        <taxon>Pseudomonadota</taxon>
        <taxon>Betaproteobacteria</taxon>
        <taxon>Burkholderiales</taxon>
        <taxon>Burkholderiaceae</taxon>
        <taxon>Paraburkholderia</taxon>
    </lineage>
</organism>
<keyword evidence="3" id="KW-0732">Signal</keyword>
<comment type="similarity">
    <text evidence="1">Belongs to the PagL family.</text>
</comment>
<name>A0AAQ1JV24_9BURK</name>
<evidence type="ECO:0000313" key="4">
    <source>
        <dbReference type="EMBL" id="PXX13767.1"/>
    </source>
</evidence>
<dbReference type="GO" id="GO:0050528">
    <property type="term" value="F:acyloxyacyl hydrolase activity"/>
    <property type="evidence" value="ECO:0007669"/>
    <property type="project" value="UniProtKB-EC"/>
</dbReference>
<evidence type="ECO:0000313" key="7">
    <source>
        <dbReference type="Proteomes" id="UP000247515"/>
    </source>
</evidence>
<proteinExistence type="inferred from homology"/>
<evidence type="ECO:0000256" key="2">
    <source>
        <dbReference type="PIRSR" id="PIRSR029681-2"/>
    </source>
</evidence>
<protein>
    <recommendedName>
        <fullName evidence="1">Lipid A deacylase</fullName>
        <ecNumber evidence="1">3.1.1.77</ecNumber>
    </recommendedName>
    <alternativeName>
        <fullName evidence="1">LPS 3-O-deacylase</fullName>
    </alternativeName>
    <alternativeName>
        <fullName evidence="1">Outer membrane enzyme</fullName>
    </alternativeName>
</protein>
<dbReference type="AlphaFoldDB" id="A0AAQ1JV24"/>
<comment type="subcellular location">
    <subcellularLocation>
        <location evidence="1">Cell outer membrane</location>
        <topology evidence="1">Multi-pass membrane protein</topology>
    </subcellularLocation>
</comment>
<dbReference type="Proteomes" id="UP000247515">
    <property type="component" value="Unassembled WGS sequence"/>
</dbReference>
<reference evidence="5 6" key="1">
    <citation type="submission" date="2016-10" db="EMBL/GenBank/DDBJ databases">
        <authorList>
            <person name="Varghese N."/>
            <person name="Submissions S."/>
        </authorList>
    </citation>
    <scope>NUCLEOTIDE SEQUENCE [LARGE SCALE GENOMIC DNA]</scope>
    <source>
        <strain evidence="5 6">LMG 22274</strain>
    </source>
</reference>
<evidence type="ECO:0000256" key="1">
    <source>
        <dbReference type="PIRNR" id="PIRNR029681"/>
    </source>
</evidence>
<dbReference type="EC" id="3.1.1.77" evidence="1"/>
<gene>
    <name evidence="4" type="ORF">C7400_11422</name>
    <name evidence="5" type="ORF">SAMN05216550_1108</name>
</gene>
<feature type="chain" id="PRO_5043044822" description="Lipid A deacylase" evidence="3">
    <location>
        <begin position="31"/>
        <end position="188"/>
    </location>
</feature>
<dbReference type="PIRSF" id="PIRSF029681">
    <property type="entry name" value="PagL"/>
    <property type="match status" value="1"/>
</dbReference>
<evidence type="ECO:0000313" key="6">
    <source>
        <dbReference type="Proteomes" id="UP000183529"/>
    </source>
</evidence>
<evidence type="ECO:0000313" key="5">
    <source>
        <dbReference type="EMBL" id="SEJ88506.1"/>
    </source>
</evidence>
<dbReference type="EMBL" id="QJJV01000014">
    <property type="protein sequence ID" value="PXX13767.1"/>
    <property type="molecule type" value="Genomic_DNA"/>
</dbReference>
<reference evidence="4 7" key="2">
    <citation type="submission" date="2018-05" db="EMBL/GenBank/DDBJ databases">
        <title>Genomic Encyclopedia of Type Strains, Phase IV (KMG-V): Genome sequencing to study the core and pangenomes of soil and plant-associated prokaryotes.</title>
        <authorList>
            <person name="Whitman W."/>
        </authorList>
    </citation>
    <scope>NUCLEOTIDE SEQUENCE [LARGE SCALE GENOMIC DNA]</scope>
    <source>
        <strain evidence="4 7">SIr-6563</strain>
    </source>
</reference>
<keyword evidence="7" id="KW-1185">Reference proteome</keyword>
<keyword evidence="1" id="KW-0998">Cell outer membrane</keyword>
<accession>A0AAQ1JV24</accession>
<dbReference type="InterPro" id="IPR011250">
    <property type="entry name" value="OMP/PagP_B-barrel"/>
</dbReference>
<dbReference type="InterPro" id="IPR018550">
    <property type="entry name" value="Lipid-A_deacylase-rel"/>
</dbReference>
<dbReference type="EMBL" id="FNZM01000010">
    <property type="protein sequence ID" value="SEJ88506.1"/>
    <property type="molecule type" value="Genomic_DNA"/>
</dbReference>